<dbReference type="Proteomes" id="UP000298416">
    <property type="component" value="Unassembled WGS sequence"/>
</dbReference>
<organism evidence="7">
    <name type="scientific">Salvia splendens</name>
    <name type="common">Scarlet sage</name>
    <dbReference type="NCBI Taxonomy" id="180675"/>
    <lineage>
        <taxon>Eukaryota</taxon>
        <taxon>Viridiplantae</taxon>
        <taxon>Streptophyta</taxon>
        <taxon>Embryophyta</taxon>
        <taxon>Tracheophyta</taxon>
        <taxon>Spermatophyta</taxon>
        <taxon>Magnoliopsida</taxon>
        <taxon>eudicotyledons</taxon>
        <taxon>Gunneridae</taxon>
        <taxon>Pentapetalae</taxon>
        <taxon>asterids</taxon>
        <taxon>lamiids</taxon>
        <taxon>Lamiales</taxon>
        <taxon>Lamiaceae</taxon>
        <taxon>Nepetoideae</taxon>
        <taxon>Mentheae</taxon>
        <taxon>Salviinae</taxon>
        <taxon>Salvia</taxon>
        <taxon>Salvia subgen. Calosphace</taxon>
        <taxon>core Calosphace</taxon>
    </lineage>
</organism>
<keyword evidence="8" id="KW-1185">Reference proteome</keyword>
<dbReference type="InterPro" id="IPR016035">
    <property type="entry name" value="Acyl_Trfase/lysoPLipase"/>
</dbReference>
<keyword evidence="2" id="KW-0378">Hydrolase</keyword>
<reference evidence="7" key="1">
    <citation type="submission" date="2018-01" db="EMBL/GenBank/DDBJ databases">
        <authorList>
            <person name="Mao J.F."/>
        </authorList>
    </citation>
    <scope>NUCLEOTIDE SEQUENCE</scope>
    <source>
        <strain evidence="7">Huo1</strain>
        <tissue evidence="7">Leaf</tissue>
    </source>
</reference>
<dbReference type="SUPFAM" id="SSF52151">
    <property type="entry name" value="FabD/lysophospholipase-like"/>
    <property type="match status" value="1"/>
</dbReference>
<feature type="domain" description="PNPLA" evidence="6">
    <location>
        <begin position="43"/>
        <end position="227"/>
    </location>
</feature>
<protein>
    <recommendedName>
        <fullName evidence="6">PNPLA domain-containing protein</fullName>
    </recommendedName>
</protein>
<dbReference type="AlphaFoldDB" id="A0A8X8YG67"/>
<accession>A0A8X8YG67</accession>
<dbReference type="OrthoDB" id="630895at2759"/>
<evidence type="ECO:0000256" key="2">
    <source>
        <dbReference type="ARBA" id="ARBA00022801"/>
    </source>
</evidence>
<dbReference type="PANTHER" id="PTHR32241">
    <property type="entry name" value="PATATIN-LIKE PROTEIN 6"/>
    <property type="match status" value="1"/>
</dbReference>
<comment type="caution">
    <text evidence="7">The sequence shown here is derived from an EMBL/GenBank/DDBJ whole genome shotgun (WGS) entry which is preliminary data.</text>
</comment>
<dbReference type="PROSITE" id="PS51635">
    <property type="entry name" value="PNPLA"/>
    <property type="match status" value="1"/>
</dbReference>
<comment type="similarity">
    <text evidence="1">Belongs to the patatin family.</text>
</comment>
<evidence type="ECO:0000259" key="6">
    <source>
        <dbReference type="PROSITE" id="PS51635"/>
    </source>
</evidence>
<evidence type="ECO:0000256" key="3">
    <source>
        <dbReference type="ARBA" id="ARBA00022963"/>
    </source>
</evidence>
<evidence type="ECO:0000256" key="4">
    <source>
        <dbReference type="ARBA" id="ARBA00023098"/>
    </source>
</evidence>
<evidence type="ECO:0000313" key="7">
    <source>
        <dbReference type="EMBL" id="KAG6429063.1"/>
    </source>
</evidence>
<reference evidence="7" key="2">
    <citation type="submission" date="2020-08" db="EMBL/GenBank/DDBJ databases">
        <title>Plant Genome Project.</title>
        <authorList>
            <person name="Zhang R.-G."/>
        </authorList>
    </citation>
    <scope>NUCLEOTIDE SEQUENCE</scope>
    <source>
        <strain evidence="7">Huo1</strain>
        <tissue evidence="7">Leaf</tissue>
    </source>
</reference>
<evidence type="ECO:0000256" key="5">
    <source>
        <dbReference type="PROSITE-ProRule" id="PRU01161"/>
    </source>
</evidence>
<gene>
    <name evidence="7" type="ORF">SASPL_107102</name>
</gene>
<dbReference type="Gene3D" id="3.40.1090.10">
    <property type="entry name" value="Cytosolic phospholipase A2 catalytic domain"/>
    <property type="match status" value="1"/>
</dbReference>
<keyword evidence="4" id="KW-0443">Lipid metabolism</keyword>
<evidence type="ECO:0000313" key="8">
    <source>
        <dbReference type="Proteomes" id="UP000298416"/>
    </source>
</evidence>
<keyword evidence="3" id="KW-0442">Lipid degradation</keyword>
<proteinExistence type="inferred from homology"/>
<dbReference type="EMBL" id="PNBA02000003">
    <property type="protein sequence ID" value="KAG6429063.1"/>
    <property type="molecule type" value="Genomic_DNA"/>
</dbReference>
<dbReference type="InterPro" id="IPR002641">
    <property type="entry name" value="PNPLA_dom"/>
</dbReference>
<name>A0A8X8YG67_SALSN</name>
<comment type="caution">
    <text evidence="5">Lacks conserved residue(s) required for the propagation of feature annotation.</text>
</comment>
<dbReference type="GO" id="GO:0016787">
    <property type="term" value="F:hydrolase activity"/>
    <property type="evidence" value="ECO:0007669"/>
    <property type="project" value="UniProtKB-KW"/>
</dbReference>
<sequence length="364" mass="39221">MAAVYPNMLQDKLTNEIFSILENKFLFGTNTFTNNDNGKVRILSMDAGDAILAANALVHLQSILRAKSGNPSAHIADFFDVVAGSGAGGVLAALLFTRGKDGAPLMTADQSLTFLLDHHRTFTPRRRQLFGRRSASKLLKKVFGDLTLKDTLRKGVLIPCYDLKSGAPFLFSRADALEMDGCDFRIAGLCEATLADAAVELKSVDGRSRIAAVGGRVGMSNPTAAAITHVLNNKHEFPLCASIQDLLVVSLGGAADVAAQGFSEMVDQAVSMAFGEERRSNYVRIQGVVNGEKKRAVAERILGEKNVESVLFKGKKMVEATNMERMEMLGGELIKEQERRKNAILPTVLLSSPRSSSASTLSSN</sequence>
<evidence type="ECO:0000256" key="1">
    <source>
        <dbReference type="ARBA" id="ARBA00010240"/>
    </source>
</evidence>
<dbReference type="PANTHER" id="PTHR32241:SF12">
    <property type="entry name" value="OS03G0784100 PROTEIN"/>
    <property type="match status" value="1"/>
</dbReference>
<dbReference type="GO" id="GO:0016042">
    <property type="term" value="P:lipid catabolic process"/>
    <property type="evidence" value="ECO:0007669"/>
    <property type="project" value="UniProtKB-KW"/>
</dbReference>